<keyword evidence="2" id="KW-1185">Reference proteome</keyword>
<accession>A0A8J4UAX6</accession>
<reference evidence="1" key="1">
    <citation type="submission" date="2020-07" db="EMBL/GenBank/DDBJ databases">
        <title>Clarias magur genome sequencing, assembly and annotation.</title>
        <authorList>
            <person name="Kushwaha B."/>
            <person name="Kumar R."/>
            <person name="Das P."/>
            <person name="Joshi C.G."/>
            <person name="Kumar D."/>
            <person name="Nagpure N.S."/>
            <person name="Pandey M."/>
            <person name="Agarwal S."/>
            <person name="Srivastava S."/>
            <person name="Singh M."/>
            <person name="Sahoo L."/>
            <person name="Jayasankar P."/>
            <person name="Meher P.K."/>
            <person name="Koringa P.G."/>
            <person name="Iquebal M.A."/>
            <person name="Das S.P."/>
            <person name="Bit A."/>
            <person name="Patnaik S."/>
            <person name="Patel N."/>
            <person name="Shah T.M."/>
            <person name="Hinsu A."/>
            <person name="Jena J.K."/>
        </authorList>
    </citation>
    <scope>NUCLEOTIDE SEQUENCE</scope>
    <source>
        <strain evidence="1">CIFAMagur01</strain>
        <tissue evidence="1">Testis</tissue>
    </source>
</reference>
<comment type="caution">
    <text evidence="1">The sequence shown here is derived from an EMBL/GenBank/DDBJ whole genome shotgun (WGS) entry which is preliminary data.</text>
</comment>
<proteinExistence type="predicted"/>
<dbReference type="InterPro" id="IPR012338">
    <property type="entry name" value="Beta-lactam/transpept-like"/>
</dbReference>
<dbReference type="InterPro" id="IPR051478">
    <property type="entry name" value="Beta-lactamase-like_AB/R"/>
</dbReference>
<name>A0A8J4UAX6_CLAMG</name>
<gene>
    <name evidence="1" type="ORF">DAT39_005616</name>
</gene>
<dbReference type="PANTHER" id="PTHR22935:SF95">
    <property type="entry name" value="BETA-LACTAMASE-LIKE 1-RELATED"/>
    <property type="match status" value="1"/>
</dbReference>
<dbReference type="SUPFAM" id="SSF56601">
    <property type="entry name" value="beta-lactamase/transpeptidase-like"/>
    <property type="match status" value="1"/>
</dbReference>
<dbReference type="Proteomes" id="UP000727407">
    <property type="component" value="Unassembled WGS sequence"/>
</dbReference>
<protein>
    <submittedName>
        <fullName evidence="1">Putative beta-lactamase-like 1</fullName>
    </submittedName>
</protein>
<sequence length="131" mass="14693">MTQCCGMGTLAEEMGVTQGLHHQNEYTVYRIATLSTMFPTLMLHKLWEDGKVKSLDDTLEKYAKNFTIKNAMFPKETDTEFKSLSNGAALTRNSKKHVPLPLSGGWPDNYQDCLGNLEGPVHSGKARLMRQ</sequence>
<evidence type="ECO:0000313" key="2">
    <source>
        <dbReference type="Proteomes" id="UP000727407"/>
    </source>
</evidence>
<dbReference type="EMBL" id="QNUK01000053">
    <property type="protein sequence ID" value="KAF5904693.1"/>
    <property type="molecule type" value="Genomic_DNA"/>
</dbReference>
<organism evidence="1 2">
    <name type="scientific">Clarias magur</name>
    <name type="common">Asian catfish</name>
    <name type="synonym">Macropteronotus magur</name>
    <dbReference type="NCBI Taxonomy" id="1594786"/>
    <lineage>
        <taxon>Eukaryota</taxon>
        <taxon>Metazoa</taxon>
        <taxon>Chordata</taxon>
        <taxon>Craniata</taxon>
        <taxon>Vertebrata</taxon>
        <taxon>Euteleostomi</taxon>
        <taxon>Actinopterygii</taxon>
        <taxon>Neopterygii</taxon>
        <taxon>Teleostei</taxon>
        <taxon>Ostariophysi</taxon>
        <taxon>Siluriformes</taxon>
        <taxon>Clariidae</taxon>
        <taxon>Clarias</taxon>
    </lineage>
</organism>
<evidence type="ECO:0000313" key="1">
    <source>
        <dbReference type="EMBL" id="KAF5904693.1"/>
    </source>
</evidence>
<dbReference type="AlphaFoldDB" id="A0A8J4UAX6"/>
<dbReference type="PANTHER" id="PTHR22935">
    <property type="entry name" value="PENICILLIN-BINDING PROTEIN"/>
    <property type="match status" value="1"/>
</dbReference>
<dbReference type="OrthoDB" id="5946976at2759"/>